<sequence length="79" mass="8521">MGRFAKPNSQDTCTKLLHGARPSGGDISTLRPPFVAIRPLVSGCLDEIFALERSHQATLRLCPRICEVGGETSNGHNFA</sequence>
<dbReference type="AlphaFoldDB" id="A0AAW2KHN9"/>
<protein>
    <submittedName>
        <fullName evidence="1">Uncharacterized protein</fullName>
    </submittedName>
</protein>
<gene>
    <name evidence="1" type="ORF">Sradi_6014000</name>
</gene>
<name>A0AAW2KHN9_SESRA</name>
<reference evidence="1" key="2">
    <citation type="journal article" date="2024" name="Plant">
        <title>Genomic evolution and insights into agronomic trait innovations of Sesamum species.</title>
        <authorList>
            <person name="Miao H."/>
            <person name="Wang L."/>
            <person name="Qu L."/>
            <person name="Liu H."/>
            <person name="Sun Y."/>
            <person name="Le M."/>
            <person name="Wang Q."/>
            <person name="Wei S."/>
            <person name="Zheng Y."/>
            <person name="Lin W."/>
            <person name="Duan Y."/>
            <person name="Cao H."/>
            <person name="Xiong S."/>
            <person name="Wang X."/>
            <person name="Wei L."/>
            <person name="Li C."/>
            <person name="Ma Q."/>
            <person name="Ju M."/>
            <person name="Zhao R."/>
            <person name="Li G."/>
            <person name="Mu C."/>
            <person name="Tian Q."/>
            <person name="Mei H."/>
            <person name="Zhang T."/>
            <person name="Gao T."/>
            <person name="Zhang H."/>
        </authorList>
    </citation>
    <scope>NUCLEOTIDE SEQUENCE</scope>
    <source>
        <strain evidence="1">G02</strain>
    </source>
</reference>
<accession>A0AAW2KHN9</accession>
<organism evidence="1">
    <name type="scientific">Sesamum radiatum</name>
    <name type="common">Black benniseed</name>
    <dbReference type="NCBI Taxonomy" id="300843"/>
    <lineage>
        <taxon>Eukaryota</taxon>
        <taxon>Viridiplantae</taxon>
        <taxon>Streptophyta</taxon>
        <taxon>Embryophyta</taxon>
        <taxon>Tracheophyta</taxon>
        <taxon>Spermatophyta</taxon>
        <taxon>Magnoliopsida</taxon>
        <taxon>eudicotyledons</taxon>
        <taxon>Gunneridae</taxon>
        <taxon>Pentapetalae</taxon>
        <taxon>asterids</taxon>
        <taxon>lamiids</taxon>
        <taxon>Lamiales</taxon>
        <taxon>Pedaliaceae</taxon>
        <taxon>Sesamum</taxon>
    </lineage>
</organism>
<proteinExistence type="predicted"/>
<dbReference type="EMBL" id="JACGWJ010000028">
    <property type="protein sequence ID" value="KAL0305967.1"/>
    <property type="molecule type" value="Genomic_DNA"/>
</dbReference>
<comment type="caution">
    <text evidence="1">The sequence shown here is derived from an EMBL/GenBank/DDBJ whole genome shotgun (WGS) entry which is preliminary data.</text>
</comment>
<reference evidence="1" key="1">
    <citation type="submission" date="2020-06" db="EMBL/GenBank/DDBJ databases">
        <authorList>
            <person name="Li T."/>
            <person name="Hu X."/>
            <person name="Zhang T."/>
            <person name="Song X."/>
            <person name="Zhang H."/>
            <person name="Dai N."/>
            <person name="Sheng W."/>
            <person name="Hou X."/>
            <person name="Wei L."/>
        </authorList>
    </citation>
    <scope>NUCLEOTIDE SEQUENCE</scope>
    <source>
        <strain evidence="1">G02</strain>
        <tissue evidence="1">Leaf</tissue>
    </source>
</reference>
<evidence type="ECO:0000313" key="1">
    <source>
        <dbReference type="EMBL" id="KAL0305967.1"/>
    </source>
</evidence>